<evidence type="ECO:0000313" key="2">
    <source>
        <dbReference type="EMBL" id="KAF5315236.1"/>
    </source>
</evidence>
<accession>A0A8H5EWS9</accession>
<dbReference type="OrthoDB" id="3071225at2759"/>
<keyword evidence="3" id="KW-1185">Reference proteome</keyword>
<evidence type="ECO:0000313" key="3">
    <source>
        <dbReference type="Proteomes" id="UP000567179"/>
    </source>
</evidence>
<feature type="compositionally biased region" description="Polar residues" evidence="1">
    <location>
        <begin position="96"/>
        <end position="108"/>
    </location>
</feature>
<gene>
    <name evidence="2" type="ORF">D9619_006977</name>
</gene>
<name>A0A8H5EWS9_9AGAR</name>
<sequence length="521" mass="57324">MMVQTQAIINFNHSVDQNGLRSKHASLLPPFPWAFQQSKDKLALHSPQPQHPFSASNDYARRAILSASPASSASSSASGSLTLEDEEIRRIFSNDPLDSQTAPRSQPSLGWKLARPPWADPITPPSPKDALNPHARVFVPTLEPIPDELTPSLPSPFNLGPGEGTFLHPPPVRLSISPPLTPEYPPGLPHPPLYRHLVGTQIPQSGSSQIPDDPPTADIAEPSSAPAILIQQALNPMISAWYRDLIANRIVTSSTWTVDSVIELAEIVCFEACQSSQDPGAIGQDVPVCPQERYWPITFMNGETLHLPYSESRAQVAALLGQDLSRQLSAWCGEEVTQTFSSCLREKILQTFLHHWDSSIESSINYFPIPTTHRVRSALAVSAATAALYVQDFISHADISMCVNVLLSSLKSAEHAEALANIVLGCGRRFWASTPTVAAHLSQPMTHSMILKRHVGDFLFGLEVNCDIYRLSDDKSVVNRPWGEGRLMARLHEVANNVRAWEVDLQREMHQQTTADTHYAS</sequence>
<proteinExistence type="predicted"/>
<protein>
    <submittedName>
        <fullName evidence="2">Uncharacterized protein</fullName>
    </submittedName>
</protein>
<feature type="region of interest" description="Disordered" evidence="1">
    <location>
        <begin position="93"/>
        <end position="130"/>
    </location>
</feature>
<feature type="compositionally biased region" description="Pro residues" evidence="1">
    <location>
        <begin position="118"/>
        <end position="127"/>
    </location>
</feature>
<dbReference type="Proteomes" id="UP000567179">
    <property type="component" value="Unassembled WGS sequence"/>
</dbReference>
<evidence type="ECO:0000256" key="1">
    <source>
        <dbReference type="SAM" id="MobiDB-lite"/>
    </source>
</evidence>
<dbReference type="EMBL" id="JAACJJ010000043">
    <property type="protein sequence ID" value="KAF5315236.1"/>
    <property type="molecule type" value="Genomic_DNA"/>
</dbReference>
<comment type="caution">
    <text evidence="2">The sequence shown here is derived from an EMBL/GenBank/DDBJ whole genome shotgun (WGS) entry which is preliminary data.</text>
</comment>
<organism evidence="2 3">
    <name type="scientific">Psilocybe cf. subviscida</name>
    <dbReference type="NCBI Taxonomy" id="2480587"/>
    <lineage>
        <taxon>Eukaryota</taxon>
        <taxon>Fungi</taxon>
        <taxon>Dikarya</taxon>
        <taxon>Basidiomycota</taxon>
        <taxon>Agaricomycotina</taxon>
        <taxon>Agaricomycetes</taxon>
        <taxon>Agaricomycetidae</taxon>
        <taxon>Agaricales</taxon>
        <taxon>Agaricineae</taxon>
        <taxon>Strophariaceae</taxon>
        <taxon>Psilocybe</taxon>
    </lineage>
</organism>
<dbReference type="AlphaFoldDB" id="A0A8H5EWS9"/>
<reference evidence="2 3" key="1">
    <citation type="journal article" date="2020" name="ISME J.">
        <title>Uncovering the hidden diversity of litter-decomposition mechanisms in mushroom-forming fungi.</title>
        <authorList>
            <person name="Floudas D."/>
            <person name="Bentzer J."/>
            <person name="Ahren D."/>
            <person name="Johansson T."/>
            <person name="Persson P."/>
            <person name="Tunlid A."/>
        </authorList>
    </citation>
    <scope>NUCLEOTIDE SEQUENCE [LARGE SCALE GENOMIC DNA]</scope>
    <source>
        <strain evidence="2 3">CBS 101986</strain>
    </source>
</reference>